<accession>A0A1Y1YZF9</accession>
<evidence type="ECO:0000256" key="1">
    <source>
        <dbReference type="SAM" id="Phobius"/>
    </source>
</evidence>
<comment type="caution">
    <text evidence="2">The sequence shown here is derived from an EMBL/GenBank/DDBJ whole genome shotgun (WGS) entry which is preliminary data.</text>
</comment>
<organism evidence="2 3">
    <name type="scientific">Neocallimastix californiae</name>
    <dbReference type="NCBI Taxonomy" id="1754190"/>
    <lineage>
        <taxon>Eukaryota</taxon>
        <taxon>Fungi</taxon>
        <taxon>Fungi incertae sedis</taxon>
        <taxon>Chytridiomycota</taxon>
        <taxon>Chytridiomycota incertae sedis</taxon>
        <taxon>Neocallimastigomycetes</taxon>
        <taxon>Neocallimastigales</taxon>
        <taxon>Neocallimastigaceae</taxon>
        <taxon>Neocallimastix</taxon>
    </lineage>
</organism>
<keyword evidence="1" id="KW-0812">Transmembrane</keyword>
<evidence type="ECO:0000313" key="2">
    <source>
        <dbReference type="EMBL" id="ORY03339.1"/>
    </source>
</evidence>
<dbReference type="Proteomes" id="UP000193920">
    <property type="component" value="Unassembled WGS sequence"/>
</dbReference>
<sequence length="105" mass="12132">MISIEIIHTELLNANENEDISCVFFTSGFLLVFLKKVIVIHKNMYFFYKYGLVHNVSQLDLNSTKISNPLEIHLSMIKCTDLAVKTTEDLQSLSKYIVKNEVDIY</sequence>
<dbReference type="EMBL" id="MCOG01000479">
    <property type="protein sequence ID" value="ORY03339.1"/>
    <property type="molecule type" value="Genomic_DNA"/>
</dbReference>
<reference evidence="2 3" key="1">
    <citation type="submission" date="2016-08" db="EMBL/GenBank/DDBJ databases">
        <title>A Parts List for Fungal Cellulosomes Revealed by Comparative Genomics.</title>
        <authorList>
            <consortium name="DOE Joint Genome Institute"/>
            <person name="Haitjema C.H."/>
            <person name="Gilmore S.P."/>
            <person name="Henske J.K."/>
            <person name="Solomon K.V."/>
            <person name="De Groot R."/>
            <person name="Kuo A."/>
            <person name="Mondo S.J."/>
            <person name="Salamov A.A."/>
            <person name="Labutti K."/>
            <person name="Zhao Z."/>
            <person name="Chiniquy J."/>
            <person name="Barry K."/>
            <person name="Brewer H.M."/>
            <person name="Purvine S.O."/>
            <person name="Wright A.T."/>
            <person name="Boxma B."/>
            <person name="Van Alen T."/>
            <person name="Hackstein J.H."/>
            <person name="Baker S.E."/>
            <person name="Grigoriev I.V."/>
            <person name="O'Malley M.A."/>
        </authorList>
    </citation>
    <scope>NUCLEOTIDE SEQUENCE [LARGE SCALE GENOMIC DNA]</scope>
    <source>
        <strain evidence="2 3">G1</strain>
    </source>
</reference>
<evidence type="ECO:0000313" key="3">
    <source>
        <dbReference type="Proteomes" id="UP000193920"/>
    </source>
</evidence>
<proteinExistence type="predicted"/>
<keyword evidence="3" id="KW-1185">Reference proteome</keyword>
<name>A0A1Y1YZF9_9FUNG</name>
<keyword evidence="1" id="KW-1133">Transmembrane helix</keyword>
<dbReference type="AlphaFoldDB" id="A0A1Y1YZF9"/>
<protein>
    <submittedName>
        <fullName evidence="2">Uncharacterized protein</fullName>
    </submittedName>
</protein>
<gene>
    <name evidence="2" type="ORF">LY90DRAFT_519552</name>
</gene>
<keyword evidence="1" id="KW-0472">Membrane</keyword>
<feature type="transmembrane region" description="Helical" evidence="1">
    <location>
        <begin position="20"/>
        <end position="39"/>
    </location>
</feature>